<dbReference type="GO" id="GO:0005524">
    <property type="term" value="F:ATP binding"/>
    <property type="evidence" value="ECO:0007669"/>
    <property type="project" value="InterPro"/>
</dbReference>
<comment type="caution">
    <text evidence="12">The sequence shown here is derived from an EMBL/GenBank/DDBJ whole genome shotgun (WGS) entry which is preliminary data.</text>
</comment>
<organism evidence="12 13">
    <name type="scientific">Hondaea fermentalgiana</name>
    <dbReference type="NCBI Taxonomy" id="2315210"/>
    <lineage>
        <taxon>Eukaryota</taxon>
        <taxon>Sar</taxon>
        <taxon>Stramenopiles</taxon>
        <taxon>Bigyra</taxon>
        <taxon>Labyrinthulomycetes</taxon>
        <taxon>Thraustochytrida</taxon>
        <taxon>Thraustochytriidae</taxon>
        <taxon>Hondaea</taxon>
    </lineage>
</organism>
<dbReference type="OrthoDB" id="431497at2759"/>
<feature type="compositionally biased region" description="Acidic residues" evidence="10">
    <location>
        <begin position="1150"/>
        <end position="1164"/>
    </location>
</feature>
<feature type="domain" description="SMC hinge" evidence="11">
    <location>
        <begin position="525"/>
        <end position="659"/>
    </location>
</feature>
<keyword evidence="3" id="KW-0132">Cell division</keyword>
<dbReference type="InterPro" id="IPR010935">
    <property type="entry name" value="SMC_hinge"/>
</dbReference>
<gene>
    <name evidence="12" type="ORF">FCC1311_039872</name>
</gene>
<dbReference type="FunFam" id="3.40.50.300:FF:000424">
    <property type="entry name" value="Structural maintenance of chromosomes 3"/>
    <property type="match status" value="1"/>
</dbReference>
<evidence type="ECO:0000256" key="9">
    <source>
        <dbReference type="SAM" id="Coils"/>
    </source>
</evidence>
<dbReference type="PANTHER" id="PTHR43977">
    <property type="entry name" value="STRUCTURAL MAINTENANCE OF CHROMOSOMES PROTEIN 3"/>
    <property type="match status" value="1"/>
</dbReference>
<keyword evidence="13" id="KW-1185">Reference proteome</keyword>
<evidence type="ECO:0000256" key="2">
    <source>
        <dbReference type="ARBA" id="ARBA00005917"/>
    </source>
</evidence>
<dbReference type="InterPro" id="IPR024704">
    <property type="entry name" value="SMC"/>
</dbReference>
<feature type="region of interest" description="Disordered" evidence="10">
    <location>
        <begin position="1123"/>
        <end position="1176"/>
    </location>
</feature>
<dbReference type="Gene3D" id="1.20.1060.20">
    <property type="match status" value="1"/>
</dbReference>
<feature type="coiled-coil region" evidence="9">
    <location>
        <begin position="923"/>
        <end position="985"/>
    </location>
</feature>
<dbReference type="InterPro" id="IPR027417">
    <property type="entry name" value="P-loop_NTPase"/>
</dbReference>
<comment type="similarity">
    <text evidence="2">Belongs to the SMC family. SMC3 subfamily.</text>
</comment>
<feature type="coiled-coil region" evidence="9">
    <location>
        <begin position="691"/>
        <end position="741"/>
    </location>
</feature>
<dbReference type="GO" id="GO:0005634">
    <property type="term" value="C:nucleus"/>
    <property type="evidence" value="ECO:0007669"/>
    <property type="project" value="UniProtKB-SubCell"/>
</dbReference>
<feature type="region of interest" description="Disordered" evidence="10">
    <location>
        <begin position="1306"/>
        <end position="1379"/>
    </location>
</feature>
<keyword evidence="4" id="KW-0498">Mitosis</keyword>
<feature type="coiled-coil region" evidence="9">
    <location>
        <begin position="1034"/>
        <end position="1092"/>
    </location>
</feature>
<sequence>MHIRQLEISGFKSYKEASLVEEFSPKSNCIVGRNGSGKSNSFRALMFVLGEKSFSQLGHKERSELLHEGAGASVPTAHVEVVFDNAERRFPLDSDEVRLRRTTGLKKDEYFLNNKHVTKSDVVNLLESAGFSRSNPYYIVQQGKVNALCLMKDEQRLDLLKEVAGTTVYEERRRNSESILADTKNKRAKIQDVVSYIEERLDELKDEKEELEAFRSLDRRKRALQYTLHDMELQNATRQLEVLEQEREKEADRTAEASQHLSALREEAEAAEAEVKALEKQLRRAEQESKLTEEECAALVKTKAACELKYKDMVERERMLRDQAQVHEEELVTLNEQIAQMENEVATMARPAFEAAQAEVAQAEAEMRALNQRINQLESKQGRQSQFSSQDERDAWLRREIESIDAASATKAQSIETLRATLADRVSARTQLENEAQMLESQLAEREGMAKDNDDELRNLRNARDEANNVRKDLWRTQERAGREIQDEEDNLRRAERNLQRSMPPAVADGLAAVERIAAELGLKDRVYGPLYELIKPVSEAFETAIEVSVGSSLTHVVVDNDETASRLMQELQRRKAGRVTFKPLQQIRELRQAQGGRNLNPDEMDHDIQGFQDAGDDQQESIPLISRVQYPAEVKDAVRAVLGKVLLCRSSSVAAAQRRALRVNCVTLEGEEVNRRGALTGGYHDARNSKLRAAAALRAAREKVEALRQASGVGTGGESVQAAEQKVTQLTGQIAEVEAARSHSLSVTAQLRGDLKQRQMQLRSAQTAAQAIESSIARAEQGIQELARQRATMEAELATQMLATLSRQEQAELAAAKRDIVGSAGQRVSAAKEALAGAQTTMQRLEAELEQNLKRRKDEILTAMGQARSDVDVDLDPLLIDVGQDAGSMMEVDQAGGQPTGDDASAREARKLHQLDFVVREQAVFKDDLDRAETRLAQAREQHEELEKETSRIRQRVRDLRGNLEELKSRELERAEELRSAEELIEKLVTKARVQMDKREESTRKIRELGSLSSEELNNVGSFRSTKALMTEIKQVNQDLQKYSHVNKKALDQFISFSDRREMLLKRKEELDRGEQSIQDLIEHLDRQKDEDIMRTFRGVAKNFREVFAELVPAGKGELAMVTRTSAAEEKERRKQMRRSAREQGNDPADVDLGEDDEEEEDGLEAKTSSASSGGIGSVDEFIGISPRVTFTDGGQQFSMRQLSGGQRALVALTLIFAIQRCDPAPFYLFDEIDQALDQNYRASVAKMIKRQAEHAQFIVTTFRPELVRVTDRCFGIQFQNKVSSIVPLSSDEALEFVETIAAAENAQASGPSSRRRRKRKEPQEAGSGSDGGDDMDEGDDNEEGDDNDDDGGGNDDNEYEGQDPSSRRSASGKRVRA</sequence>
<evidence type="ECO:0000256" key="6">
    <source>
        <dbReference type="ARBA" id="ARBA00023242"/>
    </source>
</evidence>
<dbReference type="InterPro" id="IPR041741">
    <property type="entry name" value="SMC3_ABC_euk"/>
</dbReference>
<feature type="compositionally biased region" description="Acidic residues" evidence="10">
    <location>
        <begin position="1333"/>
        <end position="1363"/>
    </location>
</feature>
<dbReference type="Pfam" id="PF02463">
    <property type="entry name" value="SMC_N"/>
    <property type="match status" value="1"/>
</dbReference>
<evidence type="ECO:0000259" key="11">
    <source>
        <dbReference type="SMART" id="SM00968"/>
    </source>
</evidence>
<evidence type="ECO:0000256" key="8">
    <source>
        <dbReference type="PIRNR" id="PIRNR005719"/>
    </source>
</evidence>
<feature type="coiled-coil region" evidence="9">
    <location>
        <begin position="829"/>
        <end position="863"/>
    </location>
</feature>
<dbReference type="GO" id="GO:0005694">
    <property type="term" value="C:chromosome"/>
    <property type="evidence" value="ECO:0007669"/>
    <property type="project" value="InterPro"/>
</dbReference>
<keyword evidence="7" id="KW-0131">Cell cycle</keyword>
<keyword evidence="6 8" id="KW-0539">Nucleus</keyword>
<evidence type="ECO:0000256" key="4">
    <source>
        <dbReference type="ARBA" id="ARBA00022776"/>
    </source>
</evidence>
<dbReference type="Gene3D" id="3.40.50.300">
    <property type="entry name" value="P-loop containing nucleotide triphosphate hydrolases"/>
    <property type="match status" value="2"/>
</dbReference>
<dbReference type="InterPro" id="IPR003395">
    <property type="entry name" value="RecF/RecN/SMC_N"/>
</dbReference>
<dbReference type="FunCoup" id="A0A2R5GIR7">
    <property type="interactions" value="455"/>
</dbReference>
<evidence type="ECO:0000313" key="13">
    <source>
        <dbReference type="Proteomes" id="UP000241890"/>
    </source>
</evidence>
<evidence type="ECO:0000256" key="5">
    <source>
        <dbReference type="ARBA" id="ARBA00023054"/>
    </source>
</evidence>
<dbReference type="GO" id="GO:0016887">
    <property type="term" value="F:ATP hydrolysis activity"/>
    <property type="evidence" value="ECO:0007669"/>
    <property type="project" value="InterPro"/>
</dbReference>
<evidence type="ECO:0000313" key="12">
    <source>
        <dbReference type="EMBL" id="GBG27764.1"/>
    </source>
</evidence>
<evidence type="ECO:0000256" key="7">
    <source>
        <dbReference type="ARBA" id="ARBA00023306"/>
    </source>
</evidence>
<feature type="coiled-coil region" evidence="9">
    <location>
        <begin position="429"/>
        <end position="498"/>
    </location>
</feature>
<dbReference type="EMBL" id="BEYU01000035">
    <property type="protein sequence ID" value="GBG27764.1"/>
    <property type="molecule type" value="Genomic_DNA"/>
</dbReference>
<proteinExistence type="inferred from homology"/>
<keyword evidence="5 9" id="KW-0175">Coiled coil</keyword>
<dbReference type="InterPro" id="IPR036277">
    <property type="entry name" value="SMC_hinge_sf"/>
</dbReference>
<dbReference type="CDD" id="cd03272">
    <property type="entry name" value="ABC_SMC3_euk"/>
    <property type="match status" value="1"/>
</dbReference>
<evidence type="ECO:0000256" key="3">
    <source>
        <dbReference type="ARBA" id="ARBA00022618"/>
    </source>
</evidence>
<feature type="coiled-coil region" evidence="9">
    <location>
        <begin position="770"/>
        <end position="804"/>
    </location>
</feature>
<protein>
    <recommendedName>
        <fullName evidence="8">Structural maintenance of chromosomes protein</fullName>
    </recommendedName>
</protein>
<dbReference type="GO" id="GO:0051276">
    <property type="term" value="P:chromosome organization"/>
    <property type="evidence" value="ECO:0007669"/>
    <property type="project" value="InterPro"/>
</dbReference>
<dbReference type="Pfam" id="PF06470">
    <property type="entry name" value="SMC_hinge"/>
    <property type="match status" value="1"/>
</dbReference>
<evidence type="ECO:0000256" key="1">
    <source>
        <dbReference type="ARBA" id="ARBA00004123"/>
    </source>
</evidence>
<dbReference type="InParanoid" id="A0A2R5GIR7"/>
<dbReference type="SMART" id="SM00968">
    <property type="entry name" value="SMC_hinge"/>
    <property type="match status" value="1"/>
</dbReference>
<accession>A0A2R5GIR7</accession>
<dbReference type="Proteomes" id="UP000241890">
    <property type="component" value="Unassembled WGS sequence"/>
</dbReference>
<dbReference type="SUPFAM" id="SSF52540">
    <property type="entry name" value="P-loop containing nucleoside triphosphate hydrolases"/>
    <property type="match status" value="1"/>
</dbReference>
<dbReference type="Gene3D" id="3.30.70.1620">
    <property type="match status" value="1"/>
</dbReference>
<feature type="coiled-coil region" evidence="9">
    <location>
        <begin position="187"/>
        <end position="380"/>
    </location>
</feature>
<name>A0A2R5GIR7_9STRA</name>
<reference evidence="12 13" key="1">
    <citation type="submission" date="2017-12" db="EMBL/GenBank/DDBJ databases">
        <title>Sequencing, de novo assembly and annotation of complete genome of a new Thraustochytrid species, strain FCC1311.</title>
        <authorList>
            <person name="Sedici K."/>
            <person name="Godart F."/>
            <person name="Aiese Cigliano R."/>
            <person name="Sanseverino W."/>
            <person name="Barakat M."/>
            <person name="Ortet P."/>
            <person name="Marechal E."/>
            <person name="Cagnac O."/>
            <person name="Amato A."/>
        </authorList>
    </citation>
    <scope>NUCLEOTIDE SEQUENCE [LARGE SCALE GENOMIC DNA]</scope>
</reference>
<dbReference type="SUPFAM" id="SSF75553">
    <property type="entry name" value="Smc hinge domain"/>
    <property type="match status" value="1"/>
</dbReference>
<dbReference type="PIRSF" id="PIRSF005719">
    <property type="entry name" value="SMC"/>
    <property type="match status" value="1"/>
</dbReference>
<evidence type="ECO:0000256" key="10">
    <source>
        <dbReference type="SAM" id="MobiDB-lite"/>
    </source>
</evidence>
<dbReference type="GO" id="GO:0051301">
    <property type="term" value="P:cell division"/>
    <property type="evidence" value="ECO:0007669"/>
    <property type="project" value="UniProtKB-KW"/>
</dbReference>
<comment type="subcellular location">
    <subcellularLocation>
        <location evidence="1 8">Nucleus</location>
    </subcellularLocation>
</comment>